<evidence type="ECO:0000313" key="1">
    <source>
        <dbReference type="EMBL" id="QHS83175.1"/>
    </source>
</evidence>
<reference evidence="1" key="1">
    <citation type="journal article" date="2020" name="Nature">
        <title>Giant virus diversity and host interactions through global metagenomics.</title>
        <authorList>
            <person name="Schulz F."/>
            <person name="Roux S."/>
            <person name="Paez-Espino D."/>
            <person name="Jungbluth S."/>
            <person name="Walsh D.A."/>
            <person name="Denef V.J."/>
            <person name="McMahon K.D."/>
            <person name="Konstantinidis K.T."/>
            <person name="Eloe-Fadrosh E.A."/>
            <person name="Kyrpides N.C."/>
            <person name="Woyke T."/>
        </authorList>
    </citation>
    <scope>NUCLEOTIDE SEQUENCE</scope>
    <source>
        <strain evidence="1">GVMAG-S-ERX555943-30</strain>
    </source>
</reference>
<dbReference type="AlphaFoldDB" id="A0A6C0AVB2"/>
<sequence length="144" mass="16743">MTSYAFLTATENELIQSPFIGLTEHEKLVRKFALAKVDDRNKKKSYFSKNTNKLTKIMEHVDKHATSQYSSEEKYRVNKSAGKKLFSMGYVTKGLELMNTAIQYRLSCRDKYDAGILSDMVEYNTYHDRMVRIMNSRKSMKKSA</sequence>
<protein>
    <submittedName>
        <fullName evidence="1">Uncharacterized protein</fullName>
    </submittedName>
</protein>
<organism evidence="1">
    <name type="scientific">viral metagenome</name>
    <dbReference type="NCBI Taxonomy" id="1070528"/>
    <lineage>
        <taxon>unclassified sequences</taxon>
        <taxon>metagenomes</taxon>
        <taxon>organismal metagenomes</taxon>
    </lineage>
</organism>
<proteinExistence type="predicted"/>
<accession>A0A6C0AVB2</accession>
<dbReference type="EMBL" id="MN738749">
    <property type="protein sequence ID" value="QHS83175.1"/>
    <property type="molecule type" value="Genomic_DNA"/>
</dbReference>
<name>A0A6C0AVB2_9ZZZZ</name>